<protein>
    <submittedName>
        <fullName evidence="6">LysR family glycine cleavage system transcriptional activator</fullName>
    </submittedName>
</protein>
<comment type="similarity">
    <text evidence="1">Belongs to the LysR transcriptional regulatory family.</text>
</comment>
<dbReference type="Pfam" id="PF00126">
    <property type="entry name" value="HTH_1"/>
    <property type="match status" value="1"/>
</dbReference>
<evidence type="ECO:0000259" key="5">
    <source>
        <dbReference type="PROSITE" id="PS50931"/>
    </source>
</evidence>
<dbReference type="InterPro" id="IPR005119">
    <property type="entry name" value="LysR_subst-bd"/>
</dbReference>
<dbReference type="SUPFAM" id="SSF53850">
    <property type="entry name" value="Periplasmic binding protein-like II"/>
    <property type="match status" value="1"/>
</dbReference>
<feature type="domain" description="HTH lysR-type" evidence="5">
    <location>
        <begin position="7"/>
        <end position="64"/>
    </location>
</feature>
<dbReference type="InterPro" id="IPR036390">
    <property type="entry name" value="WH_DNA-bd_sf"/>
</dbReference>
<evidence type="ECO:0000256" key="2">
    <source>
        <dbReference type="ARBA" id="ARBA00023015"/>
    </source>
</evidence>
<dbReference type="InterPro" id="IPR036388">
    <property type="entry name" value="WH-like_DNA-bd_sf"/>
</dbReference>
<evidence type="ECO:0000256" key="4">
    <source>
        <dbReference type="ARBA" id="ARBA00023163"/>
    </source>
</evidence>
<dbReference type="PANTHER" id="PTHR30537">
    <property type="entry name" value="HTH-TYPE TRANSCRIPTIONAL REGULATOR"/>
    <property type="match status" value="1"/>
</dbReference>
<name>A0A2T0VW59_9RHOB</name>
<dbReference type="Pfam" id="PF03466">
    <property type="entry name" value="LysR_substrate"/>
    <property type="match status" value="1"/>
</dbReference>
<dbReference type="InterPro" id="IPR058163">
    <property type="entry name" value="LysR-type_TF_proteobact-type"/>
</dbReference>
<keyword evidence="2" id="KW-0805">Transcription regulation</keyword>
<evidence type="ECO:0000313" key="6">
    <source>
        <dbReference type="EMBL" id="PRY75765.1"/>
    </source>
</evidence>
<dbReference type="AlphaFoldDB" id="A0A2T0VW59"/>
<dbReference type="Gene3D" id="3.40.190.10">
    <property type="entry name" value="Periplasmic binding protein-like II"/>
    <property type="match status" value="2"/>
</dbReference>
<comment type="caution">
    <text evidence="6">The sequence shown here is derived from an EMBL/GenBank/DDBJ whole genome shotgun (WGS) entry which is preliminary data.</text>
</comment>
<dbReference type="RefSeq" id="WP_106358738.1">
    <property type="nucleotide sequence ID" value="NZ_PVTP01000011.1"/>
</dbReference>
<dbReference type="GO" id="GO:0003700">
    <property type="term" value="F:DNA-binding transcription factor activity"/>
    <property type="evidence" value="ECO:0007669"/>
    <property type="project" value="InterPro"/>
</dbReference>
<dbReference type="PANTHER" id="PTHR30537:SF74">
    <property type="entry name" value="HTH-TYPE TRANSCRIPTIONAL REGULATOR TRPI"/>
    <property type="match status" value="1"/>
</dbReference>
<sequence>MDWREIPSLSALRAFECAARAGSFSQAARELNVTHAAIAQHVRAVEAELRTTLLVRQGRGVALTDAGARLADTLSDGFGQIISGVKSVRDDAETRPLSVTVTHNFAENWLMPRISQFWAKYPKIALSIVPSNKLVDLRRDGFDLGVRYGDGKWAGLETTHLLAADYTVVAAPGVVEPDNLTRSDVPWFFEDDHHEARKWVTQAGMIGETQKTFNVTTLGMALSAVRSGGGITVASSALVVDDINAGRLVALSQTQPEGLGYYITHYPGVLSNRVKILKSWLLKTI</sequence>
<keyword evidence="3" id="KW-0238">DNA-binding</keyword>
<dbReference type="Gene3D" id="1.10.10.10">
    <property type="entry name" value="Winged helix-like DNA-binding domain superfamily/Winged helix DNA-binding domain"/>
    <property type="match status" value="1"/>
</dbReference>
<evidence type="ECO:0000256" key="3">
    <source>
        <dbReference type="ARBA" id="ARBA00023125"/>
    </source>
</evidence>
<dbReference type="EMBL" id="PVTP01000011">
    <property type="protein sequence ID" value="PRY75765.1"/>
    <property type="molecule type" value="Genomic_DNA"/>
</dbReference>
<dbReference type="PROSITE" id="PS50931">
    <property type="entry name" value="HTH_LYSR"/>
    <property type="match status" value="1"/>
</dbReference>
<proteinExistence type="inferred from homology"/>
<dbReference type="InterPro" id="IPR000847">
    <property type="entry name" value="LysR_HTH_N"/>
</dbReference>
<reference evidence="6 7" key="1">
    <citation type="submission" date="2018-03" db="EMBL/GenBank/DDBJ databases">
        <title>Genomic Encyclopedia of Archaeal and Bacterial Type Strains, Phase II (KMG-II): from individual species to whole genera.</title>
        <authorList>
            <person name="Goeker M."/>
        </authorList>
    </citation>
    <scope>NUCLEOTIDE SEQUENCE [LARGE SCALE GENOMIC DNA]</scope>
    <source>
        <strain evidence="6 7">DSM 101533</strain>
    </source>
</reference>
<keyword evidence="4" id="KW-0804">Transcription</keyword>
<dbReference type="OrthoDB" id="9813056at2"/>
<evidence type="ECO:0000313" key="7">
    <source>
        <dbReference type="Proteomes" id="UP000238007"/>
    </source>
</evidence>
<dbReference type="Proteomes" id="UP000238007">
    <property type="component" value="Unassembled WGS sequence"/>
</dbReference>
<dbReference type="SUPFAM" id="SSF46785">
    <property type="entry name" value="Winged helix' DNA-binding domain"/>
    <property type="match status" value="1"/>
</dbReference>
<dbReference type="GO" id="GO:0043565">
    <property type="term" value="F:sequence-specific DNA binding"/>
    <property type="evidence" value="ECO:0007669"/>
    <property type="project" value="TreeGrafter"/>
</dbReference>
<evidence type="ECO:0000256" key="1">
    <source>
        <dbReference type="ARBA" id="ARBA00009437"/>
    </source>
</evidence>
<dbReference type="GO" id="GO:0006351">
    <property type="term" value="P:DNA-templated transcription"/>
    <property type="evidence" value="ECO:0007669"/>
    <property type="project" value="TreeGrafter"/>
</dbReference>
<keyword evidence="7" id="KW-1185">Reference proteome</keyword>
<accession>A0A2T0VW59</accession>
<gene>
    <name evidence="6" type="ORF">CLV80_111116</name>
</gene>
<organism evidence="6 7">
    <name type="scientific">Yoonia maritima</name>
    <dbReference type="NCBI Taxonomy" id="1435347"/>
    <lineage>
        <taxon>Bacteria</taxon>
        <taxon>Pseudomonadati</taxon>
        <taxon>Pseudomonadota</taxon>
        <taxon>Alphaproteobacteria</taxon>
        <taxon>Rhodobacterales</taxon>
        <taxon>Paracoccaceae</taxon>
        <taxon>Yoonia</taxon>
    </lineage>
</organism>